<keyword evidence="2 6" id="KW-0808">Transferase</keyword>
<dbReference type="STRING" id="1675527.AIOL_001918"/>
<dbReference type="PATRIC" id="fig|1675527.3.peg.2016"/>
<dbReference type="GO" id="GO:0003677">
    <property type="term" value="F:DNA binding"/>
    <property type="evidence" value="ECO:0007669"/>
    <property type="project" value="InterPro"/>
</dbReference>
<evidence type="ECO:0000259" key="5">
    <source>
        <dbReference type="Pfam" id="PF01555"/>
    </source>
</evidence>
<dbReference type="Proteomes" id="UP000037178">
    <property type="component" value="Unassembled WGS sequence"/>
</dbReference>
<dbReference type="InterPro" id="IPR029063">
    <property type="entry name" value="SAM-dependent_MTases_sf"/>
</dbReference>
<dbReference type="Pfam" id="PF01555">
    <property type="entry name" value="N6_N4_Mtase"/>
    <property type="match status" value="1"/>
</dbReference>
<dbReference type="GO" id="GO:0008170">
    <property type="term" value="F:N-methyltransferase activity"/>
    <property type="evidence" value="ECO:0007669"/>
    <property type="project" value="InterPro"/>
</dbReference>
<feature type="domain" description="DNA methylase N-4/N-6" evidence="5">
    <location>
        <begin position="30"/>
        <end position="186"/>
    </location>
</feature>
<reference evidence="6 7" key="1">
    <citation type="submission" date="2015-06" db="EMBL/GenBank/DDBJ databases">
        <title>Draft genome sequence of an Alphaproteobacteria species associated to the Mediterranean sponge Oscarella lobularis.</title>
        <authorList>
            <person name="Jourda C."/>
            <person name="Santini S."/>
            <person name="Claverie J.-M."/>
        </authorList>
    </citation>
    <scope>NUCLEOTIDE SEQUENCE [LARGE SCALE GENOMIC DNA]</scope>
    <source>
        <strain evidence="6">IGS</strain>
    </source>
</reference>
<evidence type="ECO:0000256" key="2">
    <source>
        <dbReference type="ARBA" id="ARBA00022679"/>
    </source>
</evidence>
<dbReference type="PANTHER" id="PTHR13370:SF3">
    <property type="entry name" value="TRNA (GUANINE(10)-N2)-METHYLTRANSFERASE HOMOLOG"/>
    <property type="match status" value="1"/>
</dbReference>
<evidence type="ECO:0000256" key="3">
    <source>
        <dbReference type="ARBA" id="ARBA00047942"/>
    </source>
</evidence>
<comment type="caution">
    <text evidence="6">The sequence shown here is derived from an EMBL/GenBank/DDBJ whole genome shotgun (WGS) entry which is preliminary data.</text>
</comment>
<dbReference type="PANTHER" id="PTHR13370">
    <property type="entry name" value="RNA METHYLASE-RELATED"/>
    <property type="match status" value="1"/>
</dbReference>
<dbReference type="InterPro" id="IPR002941">
    <property type="entry name" value="DNA_methylase_N4/N6"/>
</dbReference>
<sequence>MGGCFAKDAYDNSGELFDMVEWADMAPLIYGALADDADAIIMTSDREEGAARAAFDAAGFGFHRLLVWVKLTATPNRWYMPNCEFGLYLYKGRARRITDCSSRALIRCPQQDVSHLFLGADVPPDQRRPHATEKPVALMAYWMGNSTDPGDLVIDPFMGSGSTIVAAARTGRAAIGIEKDPKWFDVACARVAEAAERNQMEMPVSAPVSARQESLAL</sequence>
<dbReference type="SUPFAM" id="SSF53335">
    <property type="entry name" value="S-adenosyl-L-methionine-dependent methyltransferases"/>
    <property type="match status" value="1"/>
</dbReference>
<dbReference type="AlphaFoldDB" id="A0A0J9E2K2"/>
<name>A0A0J9E2K2_9RHOB</name>
<dbReference type="GO" id="GO:0032259">
    <property type="term" value="P:methylation"/>
    <property type="evidence" value="ECO:0007669"/>
    <property type="project" value="UniProtKB-KW"/>
</dbReference>
<keyword evidence="7" id="KW-1185">Reference proteome</keyword>
<proteinExistence type="inferred from homology"/>
<gene>
    <name evidence="6" type="ORF">AIOL_001918</name>
</gene>
<organism evidence="6 7">
    <name type="scientific">Candidatus Rhodobacter oscarellae</name>
    <dbReference type="NCBI Taxonomy" id="1675527"/>
    <lineage>
        <taxon>Bacteria</taxon>
        <taxon>Pseudomonadati</taxon>
        <taxon>Pseudomonadota</taxon>
        <taxon>Alphaproteobacteria</taxon>
        <taxon>Rhodobacterales</taxon>
        <taxon>Rhodobacter group</taxon>
        <taxon>Rhodobacter</taxon>
    </lineage>
</organism>
<dbReference type="GO" id="GO:0005737">
    <property type="term" value="C:cytoplasm"/>
    <property type="evidence" value="ECO:0007669"/>
    <property type="project" value="TreeGrafter"/>
</dbReference>
<dbReference type="GO" id="GO:0009007">
    <property type="term" value="F:site-specific DNA-methyltransferase (adenine-specific) activity"/>
    <property type="evidence" value="ECO:0007669"/>
    <property type="project" value="UniProtKB-EC"/>
</dbReference>
<accession>A0A0J9E2K2</accession>
<keyword evidence="1 6" id="KW-0489">Methyltransferase</keyword>
<protein>
    <recommendedName>
        <fullName evidence="4">Methyltransferase</fullName>
        <ecNumber evidence="4">2.1.1.-</ecNumber>
    </recommendedName>
</protein>
<dbReference type="EC" id="2.1.1.-" evidence="4"/>
<comment type="catalytic activity">
    <reaction evidence="3">
        <text>a 2'-deoxyadenosine in DNA + S-adenosyl-L-methionine = an N(6)-methyl-2'-deoxyadenosine in DNA + S-adenosyl-L-homocysteine + H(+)</text>
        <dbReference type="Rhea" id="RHEA:15197"/>
        <dbReference type="Rhea" id="RHEA-COMP:12418"/>
        <dbReference type="Rhea" id="RHEA-COMP:12419"/>
        <dbReference type="ChEBI" id="CHEBI:15378"/>
        <dbReference type="ChEBI" id="CHEBI:57856"/>
        <dbReference type="ChEBI" id="CHEBI:59789"/>
        <dbReference type="ChEBI" id="CHEBI:90615"/>
        <dbReference type="ChEBI" id="CHEBI:90616"/>
        <dbReference type="EC" id="2.1.1.72"/>
    </reaction>
</comment>
<evidence type="ECO:0000313" key="6">
    <source>
        <dbReference type="EMBL" id="KMW56960.1"/>
    </source>
</evidence>
<dbReference type="EMBL" id="LFTY01000002">
    <property type="protein sequence ID" value="KMW56960.1"/>
    <property type="molecule type" value="Genomic_DNA"/>
</dbReference>
<dbReference type="InterPro" id="IPR001091">
    <property type="entry name" value="RM_Methyltransferase"/>
</dbReference>
<evidence type="ECO:0000256" key="4">
    <source>
        <dbReference type="RuleBase" id="RU362026"/>
    </source>
</evidence>
<dbReference type="Gene3D" id="3.40.50.150">
    <property type="entry name" value="Vaccinia Virus protein VP39"/>
    <property type="match status" value="1"/>
</dbReference>
<evidence type="ECO:0000313" key="7">
    <source>
        <dbReference type="Proteomes" id="UP000037178"/>
    </source>
</evidence>
<evidence type="ECO:0000256" key="1">
    <source>
        <dbReference type="ARBA" id="ARBA00022603"/>
    </source>
</evidence>
<comment type="similarity">
    <text evidence="4">Belongs to the N(4)/N(6)-methyltransferase family.</text>
</comment>
<dbReference type="PRINTS" id="PR00508">
    <property type="entry name" value="S21N4MTFRASE"/>
</dbReference>